<evidence type="ECO:0000256" key="4">
    <source>
        <dbReference type="ARBA" id="ARBA00023136"/>
    </source>
</evidence>
<name>A0ABQ8UKG6_9EUKA</name>
<dbReference type="PRINTS" id="PR00259">
    <property type="entry name" value="TMFOUR"/>
</dbReference>
<evidence type="ECO:0008006" key="8">
    <source>
        <dbReference type="Google" id="ProtNLM"/>
    </source>
</evidence>
<comment type="subcellular location">
    <subcellularLocation>
        <location evidence="1">Membrane</location>
        <topology evidence="1">Multi-pass membrane protein</topology>
    </subcellularLocation>
</comment>
<feature type="transmembrane region" description="Helical" evidence="5">
    <location>
        <begin position="303"/>
        <end position="327"/>
    </location>
</feature>
<evidence type="ECO:0000256" key="5">
    <source>
        <dbReference type="SAM" id="Phobius"/>
    </source>
</evidence>
<dbReference type="Pfam" id="PF00335">
    <property type="entry name" value="Tetraspanin"/>
    <property type="match status" value="1"/>
</dbReference>
<feature type="transmembrane region" description="Helical" evidence="5">
    <location>
        <begin position="71"/>
        <end position="94"/>
    </location>
</feature>
<evidence type="ECO:0000313" key="6">
    <source>
        <dbReference type="EMBL" id="KAJ4458917.1"/>
    </source>
</evidence>
<accession>A0ABQ8UKG6</accession>
<feature type="transmembrane region" description="Helical" evidence="5">
    <location>
        <begin position="38"/>
        <end position="59"/>
    </location>
</feature>
<feature type="transmembrane region" description="Helical" evidence="5">
    <location>
        <begin position="136"/>
        <end position="162"/>
    </location>
</feature>
<keyword evidence="3 5" id="KW-1133">Transmembrane helix</keyword>
<feature type="transmembrane region" description="Helical" evidence="5">
    <location>
        <begin position="206"/>
        <end position="228"/>
    </location>
</feature>
<keyword evidence="7" id="KW-1185">Reference proteome</keyword>
<sequence length="375" mass="40025">MACARVLLISLNGLFAIAAIGLIVASSIALYFTTIKLLIFPIALGSVVLISNILGMCGAGADTNARKRPVLIIYFFLTLISALGLIFIGAMLLVSYDMMLTIINGALQPFRDMFKDWAALPDAEFIAKVAEALAPYAYVVSGISLGLAALLIIGMMLAGAILSLKTVVALLLGFQNFLTIACGGALLGFGIYGLVSPAALVVTAKWIPIVMIACGSLVVLISGLGFFGSCAKSKCLLISYTCFLGLVILITAAIAIAVFVFLGQLVTFIQNHIEEFKHMFPQWTADPDFVTRVADFLQSNMKLLAVGAIVFGVFLLWSFIASIYLAVTMGRRNEESLLAHSDMDANYALSSAHSAYAGPSSSYMSADKRRAQTFY</sequence>
<protein>
    <recommendedName>
        <fullName evidence="8">DUF4203 domain-containing protein</fullName>
    </recommendedName>
</protein>
<feature type="transmembrane region" description="Helical" evidence="5">
    <location>
        <begin position="169"/>
        <end position="194"/>
    </location>
</feature>
<evidence type="ECO:0000256" key="3">
    <source>
        <dbReference type="ARBA" id="ARBA00022989"/>
    </source>
</evidence>
<reference evidence="6" key="1">
    <citation type="journal article" date="2022" name="bioRxiv">
        <title>Genomics of Preaxostyla Flagellates Illuminates Evolutionary Transitions and the Path Towards Mitochondrial Loss.</title>
        <authorList>
            <person name="Novak L.V.F."/>
            <person name="Treitli S.C."/>
            <person name="Pyrih J."/>
            <person name="Halakuc P."/>
            <person name="Pipaliya S.V."/>
            <person name="Vacek V."/>
            <person name="Brzon O."/>
            <person name="Soukal P."/>
            <person name="Eme L."/>
            <person name="Dacks J.B."/>
            <person name="Karnkowska A."/>
            <person name="Elias M."/>
            <person name="Hampl V."/>
        </authorList>
    </citation>
    <scope>NUCLEOTIDE SEQUENCE</scope>
    <source>
        <strain evidence="6">RCP-MX</strain>
    </source>
</reference>
<keyword evidence="2 5" id="KW-0812">Transmembrane</keyword>
<dbReference type="InterPro" id="IPR018499">
    <property type="entry name" value="Tetraspanin/Peripherin"/>
</dbReference>
<dbReference type="EMBL" id="JAPMOS010000024">
    <property type="protein sequence ID" value="KAJ4458917.1"/>
    <property type="molecule type" value="Genomic_DNA"/>
</dbReference>
<proteinExistence type="predicted"/>
<comment type="caution">
    <text evidence="6">The sequence shown here is derived from an EMBL/GenBank/DDBJ whole genome shotgun (WGS) entry which is preliminary data.</text>
</comment>
<keyword evidence="4 5" id="KW-0472">Membrane</keyword>
<evidence type="ECO:0000256" key="2">
    <source>
        <dbReference type="ARBA" id="ARBA00022692"/>
    </source>
</evidence>
<dbReference type="Proteomes" id="UP001141327">
    <property type="component" value="Unassembled WGS sequence"/>
</dbReference>
<feature type="transmembrane region" description="Helical" evidence="5">
    <location>
        <begin position="235"/>
        <end position="262"/>
    </location>
</feature>
<gene>
    <name evidence="6" type="ORF">PAPYR_5199</name>
</gene>
<feature type="transmembrane region" description="Helical" evidence="5">
    <location>
        <begin position="7"/>
        <end position="32"/>
    </location>
</feature>
<evidence type="ECO:0000256" key="1">
    <source>
        <dbReference type="ARBA" id="ARBA00004141"/>
    </source>
</evidence>
<organism evidence="6 7">
    <name type="scientific">Paratrimastix pyriformis</name>
    <dbReference type="NCBI Taxonomy" id="342808"/>
    <lineage>
        <taxon>Eukaryota</taxon>
        <taxon>Metamonada</taxon>
        <taxon>Preaxostyla</taxon>
        <taxon>Paratrimastigidae</taxon>
        <taxon>Paratrimastix</taxon>
    </lineage>
</organism>
<evidence type="ECO:0000313" key="7">
    <source>
        <dbReference type="Proteomes" id="UP001141327"/>
    </source>
</evidence>